<dbReference type="EMBL" id="CP092884">
    <property type="protein sequence ID" value="UYV83145.1"/>
    <property type="molecule type" value="Genomic_DNA"/>
</dbReference>
<proteinExistence type="predicted"/>
<accession>A0ABY6LUD5</accession>
<dbReference type="Proteomes" id="UP001235939">
    <property type="component" value="Chromosome 22"/>
</dbReference>
<evidence type="ECO:0000313" key="2">
    <source>
        <dbReference type="Proteomes" id="UP001235939"/>
    </source>
</evidence>
<organism evidence="1 2">
    <name type="scientific">Cordylochernes scorpioides</name>
    <dbReference type="NCBI Taxonomy" id="51811"/>
    <lineage>
        <taxon>Eukaryota</taxon>
        <taxon>Metazoa</taxon>
        <taxon>Ecdysozoa</taxon>
        <taxon>Arthropoda</taxon>
        <taxon>Chelicerata</taxon>
        <taxon>Arachnida</taxon>
        <taxon>Pseudoscorpiones</taxon>
        <taxon>Cheliferoidea</taxon>
        <taxon>Chernetidae</taxon>
        <taxon>Cordylochernes</taxon>
    </lineage>
</organism>
<dbReference type="Pfam" id="PF01359">
    <property type="entry name" value="Transposase_1"/>
    <property type="match status" value="1"/>
</dbReference>
<protein>
    <submittedName>
        <fullName evidence="1">Uncharacterized protein</fullName>
    </submittedName>
</protein>
<sequence>MHHRQQRTDIFRQLLETHGTIVYLVTAVTNDGLHEVKSCHPSPVKKGIILVWWNFEDVLHFELVPNGRSVDADMCCEQLEHQVDGEIEIIDSPQIMPGHIRKGRRGRSLQRLMALKYSHTTALMPSDYGPFDGTWHFGDVDTVDGAVCLLQSRVPWTVACS</sequence>
<reference evidence="1 2" key="1">
    <citation type="submission" date="2022-03" db="EMBL/GenBank/DDBJ databases">
        <title>A chromosomal length assembly of Cordylochernes scorpioides.</title>
        <authorList>
            <person name="Zeh D."/>
            <person name="Zeh J."/>
        </authorList>
    </citation>
    <scope>NUCLEOTIDE SEQUENCE [LARGE SCALE GENOMIC DNA]</scope>
    <source>
        <strain evidence="1">IN4F17</strain>
        <tissue evidence="1">Whole Body</tissue>
    </source>
</reference>
<gene>
    <name evidence="1" type="ORF">LAZ67_22002415</name>
</gene>
<keyword evidence="2" id="KW-1185">Reference proteome</keyword>
<dbReference type="InterPro" id="IPR001888">
    <property type="entry name" value="Transposase_1"/>
</dbReference>
<evidence type="ECO:0000313" key="1">
    <source>
        <dbReference type="EMBL" id="UYV83145.1"/>
    </source>
</evidence>
<name>A0ABY6LUD5_9ARAC</name>